<evidence type="ECO:0000313" key="2">
    <source>
        <dbReference type="EMBL" id="HHI96310.1"/>
    </source>
</evidence>
<proteinExistence type="predicted"/>
<sequence>MPPLRGGSGGGGDQPGGLKGYPLERLYEELVFLAYHLHWSYSELLSLDHAERRRWCQEVSRLNQRLNEERRRG</sequence>
<dbReference type="Pfam" id="PF20546">
    <property type="entry name" value="DUF6760"/>
    <property type="match status" value="1"/>
</dbReference>
<dbReference type="AlphaFoldDB" id="A0A7V5NY30"/>
<reference evidence="2" key="1">
    <citation type="journal article" date="2020" name="mSystems">
        <title>Genome- and Community-Level Interaction Insights into Carbon Utilization and Element Cycling Functions of Hydrothermarchaeota in Hydrothermal Sediment.</title>
        <authorList>
            <person name="Zhou Z."/>
            <person name="Liu Y."/>
            <person name="Xu W."/>
            <person name="Pan J."/>
            <person name="Luo Z.H."/>
            <person name="Li M."/>
        </authorList>
    </citation>
    <scope>NUCLEOTIDE SEQUENCE [LARGE SCALE GENOMIC DNA]</scope>
    <source>
        <strain evidence="2">HyVt-533</strain>
    </source>
</reference>
<gene>
    <name evidence="2" type="ORF">ENJ96_00475</name>
</gene>
<protein>
    <recommendedName>
        <fullName evidence="1">DUF6760 domain-containing protein</fullName>
    </recommendedName>
</protein>
<dbReference type="Proteomes" id="UP000886101">
    <property type="component" value="Unassembled WGS sequence"/>
</dbReference>
<evidence type="ECO:0000259" key="1">
    <source>
        <dbReference type="Pfam" id="PF20546"/>
    </source>
</evidence>
<dbReference type="EMBL" id="DROK01000016">
    <property type="protein sequence ID" value="HHI96310.1"/>
    <property type="molecule type" value="Genomic_DNA"/>
</dbReference>
<organism evidence="2">
    <name type="scientific">Thermodesulfatator atlanticus</name>
    <dbReference type="NCBI Taxonomy" id="501497"/>
    <lineage>
        <taxon>Bacteria</taxon>
        <taxon>Pseudomonadati</taxon>
        <taxon>Thermodesulfobacteriota</taxon>
        <taxon>Thermodesulfobacteria</taxon>
        <taxon>Thermodesulfobacteriales</taxon>
        <taxon>Thermodesulfatatoraceae</taxon>
        <taxon>Thermodesulfatator</taxon>
    </lineage>
</organism>
<name>A0A7V5NY30_9BACT</name>
<feature type="domain" description="DUF6760" evidence="1">
    <location>
        <begin position="23"/>
        <end position="70"/>
    </location>
</feature>
<comment type="caution">
    <text evidence="2">The sequence shown here is derived from an EMBL/GenBank/DDBJ whole genome shotgun (WGS) entry which is preliminary data.</text>
</comment>
<accession>A0A7V5NY30</accession>
<dbReference type="InterPro" id="IPR046648">
    <property type="entry name" value="DUF6760"/>
</dbReference>